<evidence type="ECO:0000313" key="2">
    <source>
        <dbReference type="EMBL" id="CAA9581205.1"/>
    </source>
</evidence>
<feature type="coiled-coil region" evidence="1">
    <location>
        <begin position="42"/>
        <end position="69"/>
    </location>
</feature>
<evidence type="ECO:0000256" key="1">
    <source>
        <dbReference type="SAM" id="Coils"/>
    </source>
</evidence>
<proteinExistence type="predicted"/>
<reference evidence="2" key="1">
    <citation type="submission" date="2020-02" db="EMBL/GenBank/DDBJ databases">
        <authorList>
            <person name="Meier V. D."/>
        </authorList>
    </citation>
    <scope>NUCLEOTIDE SEQUENCE</scope>
    <source>
        <strain evidence="2">AVDCRST_MAG87</strain>
    </source>
</reference>
<dbReference type="EMBL" id="CADCWJ010000740">
    <property type="protein sequence ID" value="CAA9581205.1"/>
    <property type="molecule type" value="Genomic_DNA"/>
</dbReference>
<protein>
    <submittedName>
        <fullName evidence="2">Uncharacterized protein</fullName>
    </submittedName>
</protein>
<name>A0A6J4VL36_9BACT</name>
<gene>
    <name evidence="2" type="ORF">AVDCRST_MAG87-3382</name>
</gene>
<keyword evidence="1" id="KW-0175">Coiled coil</keyword>
<dbReference type="AlphaFoldDB" id="A0A6J4VL36"/>
<accession>A0A6J4VL36</accession>
<organism evidence="2">
    <name type="scientific">uncultured Thermomicrobiales bacterium</name>
    <dbReference type="NCBI Taxonomy" id="1645740"/>
    <lineage>
        <taxon>Bacteria</taxon>
        <taxon>Pseudomonadati</taxon>
        <taxon>Thermomicrobiota</taxon>
        <taxon>Thermomicrobia</taxon>
        <taxon>Thermomicrobiales</taxon>
        <taxon>environmental samples</taxon>
    </lineage>
</organism>
<sequence length="70" mass="8087">MSGFLPTRGESPVQTVRTIGRVAQMIVELRDEYVEKERDDVLAQIEQRLDDLTSLRAELRERIEQARSDA</sequence>